<name>A0A9D1RYS4_9CORY</name>
<evidence type="ECO:0000256" key="2">
    <source>
        <dbReference type="SAM" id="SignalP"/>
    </source>
</evidence>
<evidence type="ECO:0000256" key="1">
    <source>
        <dbReference type="SAM" id="MobiDB-lite"/>
    </source>
</evidence>
<organism evidence="3 4">
    <name type="scientific">Candidatus Corynebacterium gallistercoris</name>
    <dbReference type="NCBI Taxonomy" id="2838530"/>
    <lineage>
        <taxon>Bacteria</taxon>
        <taxon>Bacillati</taxon>
        <taxon>Actinomycetota</taxon>
        <taxon>Actinomycetes</taxon>
        <taxon>Mycobacteriales</taxon>
        <taxon>Corynebacteriaceae</taxon>
        <taxon>Corynebacterium</taxon>
    </lineage>
</organism>
<accession>A0A9D1RYS4</accession>
<dbReference type="EMBL" id="DXFZ01000108">
    <property type="protein sequence ID" value="HIW96619.1"/>
    <property type="molecule type" value="Genomic_DNA"/>
</dbReference>
<dbReference type="InterPro" id="IPR006311">
    <property type="entry name" value="TAT_signal"/>
</dbReference>
<evidence type="ECO:0000313" key="4">
    <source>
        <dbReference type="Proteomes" id="UP000824189"/>
    </source>
</evidence>
<reference evidence="3" key="1">
    <citation type="journal article" date="2021" name="PeerJ">
        <title>Extensive microbial diversity within the chicken gut microbiome revealed by metagenomics and culture.</title>
        <authorList>
            <person name="Gilroy R."/>
            <person name="Ravi A."/>
            <person name="Getino M."/>
            <person name="Pursley I."/>
            <person name="Horton D.L."/>
            <person name="Alikhan N.F."/>
            <person name="Baker D."/>
            <person name="Gharbi K."/>
            <person name="Hall N."/>
            <person name="Watson M."/>
            <person name="Adriaenssens E.M."/>
            <person name="Foster-Nyarko E."/>
            <person name="Jarju S."/>
            <person name="Secka A."/>
            <person name="Antonio M."/>
            <person name="Oren A."/>
            <person name="Chaudhuri R.R."/>
            <person name="La Ragione R."/>
            <person name="Hildebrand F."/>
            <person name="Pallen M.J."/>
        </authorList>
    </citation>
    <scope>NUCLEOTIDE SEQUENCE</scope>
    <source>
        <strain evidence="3">4376</strain>
    </source>
</reference>
<comment type="caution">
    <text evidence="3">The sequence shown here is derived from an EMBL/GenBank/DDBJ whole genome shotgun (WGS) entry which is preliminary data.</text>
</comment>
<gene>
    <name evidence="3" type="ORF">H9867_09125</name>
</gene>
<dbReference type="Proteomes" id="UP000824189">
    <property type="component" value="Unassembled WGS sequence"/>
</dbReference>
<proteinExistence type="predicted"/>
<keyword evidence="2" id="KW-0732">Signal</keyword>
<dbReference type="PROSITE" id="PS51257">
    <property type="entry name" value="PROKAR_LIPOPROTEIN"/>
    <property type="match status" value="1"/>
</dbReference>
<feature type="region of interest" description="Disordered" evidence="1">
    <location>
        <begin position="150"/>
        <end position="178"/>
    </location>
</feature>
<sequence length="506" mass="53634">MSSHLPRHQLTRRTLFKASFAAGGALVSLGVLAACSDSEDQAERLDKDSPTKAAKVEDGSVFGDDATGIPTITALFAASESLVLAPAADDQALALAADHNVPVVQVPADAGEDFDARLSEVIDHLGATHLVLVGGVAAGAVASEDNITTHETAGEWPSDAPTGKAGNAEPEHALAGPLTSPAASANALAAGFTVLTLPAADPRVTAESIAAAQHEGVMVALNEEFGDSDQLGARREKARTITDEQPGGGGLVFPGRHVIALYGHPSGPALGVMGEQDAQAAVERAKEQAAQYDDLVPDPVIPAFEIIATVAAQEPGPDGSYTNYTDPAEIEPWVKAITSAGGYAIIDVQPGMETLLTQVKFYEDLIKLPNVGVALDPEWRLEPGQVPLSQVGHVQAAEINEVVEWLDELVEREKMPQKLLMVHQFQLQMIRDREQMSSGTDNVKVLVHCDGHGAPGTKMETWNVVRQDLPPEVALGWKNFIDEDEPMFTPQQTMDVEPTPDFVSYQ</sequence>
<evidence type="ECO:0000313" key="3">
    <source>
        <dbReference type="EMBL" id="HIW96619.1"/>
    </source>
</evidence>
<protein>
    <submittedName>
        <fullName evidence="3">Cell wall-binding repeat-containing protein</fullName>
    </submittedName>
</protein>
<dbReference type="PROSITE" id="PS51318">
    <property type="entry name" value="TAT"/>
    <property type="match status" value="1"/>
</dbReference>
<feature type="signal peptide" evidence="2">
    <location>
        <begin position="1"/>
        <end position="33"/>
    </location>
</feature>
<reference evidence="3" key="2">
    <citation type="submission" date="2021-04" db="EMBL/GenBank/DDBJ databases">
        <authorList>
            <person name="Gilroy R."/>
        </authorList>
    </citation>
    <scope>NUCLEOTIDE SEQUENCE</scope>
    <source>
        <strain evidence="3">4376</strain>
    </source>
</reference>
<dbReference type="AlphaFoldDB" id="A0A9D1RYS4"/>
<feature type="chain" id="PRO_5038547635" evidence="2">
    <location>
        <begin position="34"/>
        <end position="506"/>
    </location>
</feature>